<keyword evidence="1" id="KW-0812">Transmembrane</keyword>
<evidence type="ECO:0000313" key="2">
    <source>
        <dbReference type="EMBL" id="MBI9114780.1"/>
    </source>
</evidence>
<keyword evidence="3" id="KW-1185">Reference proteome</keyword>
<keyword evidence="1" id="KW-1133">Transmembrane helix</keyword>
<feature type="transmembrane region" description="Helical" evidence="1">
    <location>
        <begin position="292"/>
        <end position="312"/>
    </location>
</feature>
<feature type="transmembrane region" description="Helical" evidence="1">
    <location>
        <begin position="384"/>
        <end position="404"/>
    </location>
</feature>
<name>A0A934IBK2_9MICO</name>
<dbReference type="InterPro" id="IPR018674">
    <property type="entry name" value="DUF2142_membrane"/>
</dbReference>
<evidence type="ECO:0000313" key="3">
    <source>
        <dbReference type="Proteomes" id="UP000602087"/>
    </source>
</evidence>
<keyword evidence="1" id="KW-0472">Membrane</keyword>
<dbReference type="RefSeq" id="WP_198733322.1">
    <property type="nucleotide sequence ID" value="NZ_JAEINH010000004.1"/>
</dbReference>
<dbReference type="Pfam" id="PF09913">
    <property type="entry name" value="DUF2142"/>
    <property type="match status" value="1"/>
</dbReference>
<sequence length="520" mass="55293">MTAVDENRSDPAPEPVEGEAPRWARRLLTSGRATPRRSFWWAFAAFFAVSGLWALSNPLMASVDEPAHVVKAAATVRGAEDLSEDGDATGIGLVELPHLYTQLALYPNCFAFQPNQPADCQQELSGDTDAPEIVATSAINYNPLYYALVGWPVLLPDGEHTVYAMRLVSALLSSALLAFAVAVVAGTRLRTWVGLAILLCVTPTVVNLLGSVNPQSVEVTGAVLLWVSLLALLRSPDPSARTIRLLGVVVGAVFVANARGLGPMLVVVILVACILSAPLRRTVDLVTDRRTWWALGASILACALGTLWILGADSLPSGSGDVGIPLRDNIMKTLGLTSAYVEQLFVALGWLDVGAPQWVIYLFVTCAGVLVVLGWAAGTARDRCVVAIVAAGTFAMPVVIHAVQADKIGFFWQGRYVLPVAIGVLLLSAVAVSGKDHALPRWLTLNVIATVGTILVTVQTITFYVNLHRYAAGFDGGWVLAEPLSWTPVPALVLTVLYGLAWGLLVTSTTRSCITTTSQP</sequence>
<feature type="transmembrane region" description="Helical" evidence="1">
    <location>
        <begin position="245"/>
        <end position="272"/>
    </location>
</feature>
<protein>
    <submittedName>
        <fullName evidence="2">DUF2142 domain-containing protein</fullName>
    </submittedName>
</protein>
<organism evidence="2 3">
    <name type="scientific">Sanguibacter suaedae</name>
    <dbReference type="NCBI Taxonomy" id="2795737"/>
    <lineage>
        <taxon>Bacteria</taxon>
        <taxon>Bacillati</taxon>
        <taxon>Actinomycetota</taxon>
        <taxon>Actinomycetes</taxon>
        <taxon>Micrococcales</taxon>
        <taxon>Sanguibacteraceae</taxon>
        <taxon>Sanguibacter</taxon>
    </lineage>
</organism>
<comment type="caution">
    <text evidence="2">The sequence shown here is derived from an EMBL/GenBank/DDBJ whole genome shotgun (WGS) entry which is preliminary data.</text>
</comment>
<gene>
    <name evidence="2" type="ORF">JAV76_07110</name>
</gene>
<proteinExistence type="predicted"/>
<feature type="transmembrane region" description="Helical" evidence="1">
    <location>
        <begin position="357"/>
        <end position="377"/>
    </location>
</feature>
<accession>A0A934IBK2</accession>
<reference evidence="2" key="1">
    <citation type="submission" date="2020-12" db="EMBL/GenBank/DDBJ databases">
        <title>Sanguibacter suaedae sp. nov., isolated from Suaeda aralocaspica.</title>
        <authorList>
            <person name="Ma Q."/>
        </authorList>
    </citation>
    <scope>NUCLEOTIDE SEQUENCE</scope>
    <source>
        <strain evidence="2">YZGR15</strain>
    </source>
</reference>
<dbReference type="AlphaFoldDB" id="A0A934IBK2"/>
<feature type="transmembrane region" description="Helical" evidence="1">
    <location>
        <begin position="416"/>
        <end position="433"/>
    </location>
</feature>
<feature type="transmembrane region" description="Helical" evidence="1">
    <location>
        <begin position="39"/>
        <end position="56"/>
    </location>
</feature>
<feature type="transmembrane region" description="Helical" evidence="1">
    <location>
        <begin position="192"/>
        <end position="210"/>
    </location>
</feature>
<feature type="transmembrane region" description="Helical" evidence="1">
    <location>
        <begin position="485"/>
        <end position="505"/>
    </location>
</feature>
<feature type="transmembrane region" description="Helical" evidence="1">
    <location>
        <begin position="163"/>
        <end position="185"/>
    </location>
</feature>
<evidence type="ECO:0000256" key="1">
    <source>
        <dbReference type="SAM" id="Phobius"/>
    </source>
</evidence>
<dbReference type="EMBL" id="JAEINH010000004">
    <property type="protein sequence ID" value="MBI9114780.1"/>
    <property type="molecule type" value="Genomic_DNA"/>
</dbReference>
<feature type="transmembrane region" description="Helical" evidence="1">
    <location>
        <begin position="445"/>
        <end position="465"/>
    </location>
</feature>
<dbReference type="Proteomes" id="UP000602087">
    <property type="component" value="Unassembled WGS sequence"/>
</dbReference>